<feature type="signal peptide" evidence="1">
    <location>
        <begin position="1"/>
        <end position="22"/>
    </location>
</feature>
<gene>
    <name evidence="2" type="ORF">N7541_010798</name>
</gene>
<name>A0A9W9UIJ9_PENBR</name>
<evidence type="ECO:0000256" key="1">
    <source>
        <dbReference type="SAM" id="SignalP"/>
    </source>
</evidence>
<reference evidence="2" key="1">
    <citation type="submission" date="2022-12" db="EMBL/GenBank/DDBJ databases">
        <authorList>
            <person name="Petersen C."/>
        </authorList>
    </citation>
    <scope>NUCLEOTIDE SEQUENCE</scope>
    <source>
        <strain evidence="2">IBT 35675</strain>
    </source>
</reference>
<sequence length="123" mass="13400">MRLSTIGFICAFLVPALTMSSADSSISGANSEIAKRDVFAKRCCINCDNGRCGARSVETREVFDTEEEAITAPDTANEIAKRGLFAKRCCILCDGPNRCGANGNEKREAFYTEEEALDTPEDF</sequence>
<proteinExistence type="predicted"/>
<dbReference type="AlphaFoldDB" id="A0A9W9UIJ9"/>
<dbReference type="EMBL" id="JAPZBR010000008">
    <property type="protein sequence ID" value="KAJ5341674.1"/>
    <property type="molecule type" value="Genomic_DNA"/>
</dbReference>
<keyword evidence="1" id="KW-0732">Signal</keyword>
<evidence type="ECO:0000313" key="3">
    <source>
        <dbReference type="Proteomes" id="UP001148299"/>
    </source>
</evidence>
<accession>A0A9W9UIJ9</accession>
<protein>
    <submittedName>
        <fullName evidence="2">Uncharacterized protein</fullName>
    </submittedName>
</protein>
<keyword evidence="3" id="KW-1185">Reference proteome</keyword>
<comment type="caution">
    <text evidence="2">The sequence shown here is derived from an EMBL/GenBank/DDBJ whole genome shotgun (WGS) entry which is preliminary data.</text>
</comment>
<organism evidence="2 3">
    <name type="scientific">Penicillium brevicompactum</name>
    <dbReference type="NCBI Taxonomy" id="5074"/>
    <lineage>
        <taxon>Eukaryota</taxon>
        <taxon>Fungi</taxon>
        <taxon>Dikarya</taxon>
        <taxon>Ascomycota</taxon>
        <taxon>Pezizomycotina</taxon>
        <taxon>Eurotiomycetes</taxon>
        <taxon>Eurotiomycetidae</taxon>
        <taxon>Eurotiales</taxon>
        <taxon>Aspergillaceae</taxon>
        <taxon>Penicillium</taxon>
    </lineage>
</organism>
<reference evidence="2" key="2">
    <citation type="journal article" date="2023" name="IMA Fungus">
        <title>Comparative genomic study of the Penicillium genus elucidates a diverse pangenome and 15 lateral gene transfer events.</title>
        <authorList>
            <person name="Petersen C."/>
            <person name="Sorensen T."/>
            <person name="Nielsen M.R."/>
            <person name="Sondergaard T.E."/>
            <person name="Sorensen J.L."/>
            <person name="Fitzpatrick D.A."/>
            <person name="Frisvad J.C."/>
            <person name="Nielsen K.L."/>
        </authorList>
    </citation>
    <scope>NUCLEOTIDE SEQUENCE</scope>
    <source>
        <strain evidence="2">IBT 35675</strain>
    </source>
</reference>
<evidence type="ECO:0000313" key="2">
    <source>
        <dbReference type="EMBL" id="KAJ5341674.1"/>
    </source>
</evidence>
<feature type="chain" id="PRO_5040893202" evidence="1">
    <location>
        <begin position="23"/>
        <end position="123"/>
    </location>
</feature>
<dbReference type="Proteomes" id="UP001148299">
    <property type="component" value="Unassembled WGS sequence"/>
</dbReference>